<dbReference type="OrthoDB" id="9890126at2"/>
<dbReference type="RefSeq" id="WP_037284596.1">
    <property type="nucleotide sequence ID" value="NZ_JEOB01000001.1"/>
</dbReference>
<sequence length="155" mass="16908">MRMTLDHEYCLRSDTRVLGVAGEVNGRTMTFHGFEVTGATSYKVLFGLPDKTSFEGTITDGKYIIPATPALRSGRVLVQVVAANGTSMIRKSQPLMMFVVDSIDYEPHEGISPATGEQVLDFEGATYSNVGIAAGTGINLNREITDITEEQEEER</sequence>
<proteinExistence type="predicted"/>
<keyword evidence="2" id="KW-1185">Reference proteome</keyword>
<name>A0A011UK07_RUMAL</name>
<organism evidence="1 2">
    <name type="scientific">Ruminococcus albus SY3</name>
    <dbReference type="NCBI Taxonomy" id="1341156"/>
    <lineage>
        <taxon>Bacteria</taxon>
        <taxon>Bacillati</taxon>
        <taxon>Bacillota</taxon>
        <taxon>Clostridia</taxon>
        <taxon>Eubacteriales</taxon>
        <taxon>Oscillospiraceae</taxon>
        <taxon>Ruminococcus</taxon>
    </lineage>
</organism>
<protein>
    <submittedName>
        <fullName evidence="1">Uncharacterized protein</fullName>
    </submittedName>
</protein>
<dbReference type="EMBL" id="JEOB01000001">
    <property type="protein sequence ID" value="EXM40959.1"/>
    <property type="molecule type" value="Genomic_DNA"/>
</dbReference>
<dbReference type="PATRIC" id="fig|1341156.4.peg.61"/>
<evidence type="ECO:0000313" key="2">
    <source>
        <dbReference type="Proteomes" id="UP000021369"/>
    </source>
</evidence>
<comment type="caution">
    <text evidence="1">The sequence shown here is derived from an EMBL/GenBank/DDBJ whole genome shotgun (WGS) entry which is preliminary data.</text>
</comment>
<dbReference type="AlphaFoldDB" id="A0A011UK07"/>
<reference evidence="1 2" key="1">
    <citation type="submission" date="2013-06" db="EMBL/GenBank/DDBJ databases">
        <title>Rumen cellulosomics: divergent fiber-degrading strategies revealed by comparative genome-wide analysis of six Ruminococcal strains.</title>
        <authorList>
            <person name="Dassa B."/>
            <person name="Borovok I."/>
            <person name="Lamed R."/>
            <person name="Flint H."/>
            <person name="Yeoman C.J."/>
            <person name="White B."/>
            <person name="Bayer E.A."/>
        </authorList>
    </citation>
    <scope>NUCLEOTIDE SEQUENCE [LARGE SCALE GENOMIC DNA]</scope>
    <source>
        <strain evidence="1 2">SY3</strain>
    </source>
</reference>
<accession>A0A011UK07</accession>
<evidence type="ECO:0000313" key="1">
    <source>
        <dbReference type="EMBL" id="EXM40959.1"/>
    </source>
</evidence>
<gene>
    <name evidence="1" type="ORF">RASY3_01695</name>
</gene>
<dbReference type="Proteomes" id="UP000021369">
    <property type="component" value="Unassembled WGS sequence"/>
</dbReference>